<gene>
    <name evidence="1" type="primary">VP7</name>
</gene>
<name>A0A8E0KGK4_9REOV</name>
<dbReference type="InterPro" id="IPR009973">
    <property type="entry name" value="Seadorna_VP7"/>
</dbReference>
<sequence length="347" mass="38930">MSSIHCYGADPSEGHFCIYRYDERRPFTVKSRQNGKIQQLELENSIGYNGAIDYSSIFDTVKYYTSIVGLTLINSNMTIDLRSVAIDNRFKGNSTMVALKCNVLGSLFMKKIVSSDLQLTLKFYYNKQTRYDVFAGMYGLMNLRNSKFNDNAYNYGVIIQQCYPIKSLTMNNILAGLKSLMLFHEHTGCIHGDCNPSNIMCDRMGNVKIVDPASLITRVVTYISEYYKDLTPSSEVNAYLLSCFEIYSDIRKLPLEKIFIKLTPSGIPEFAEDGGINAIDFLTNLQNGLTTHSDLTAAIAGIPFDGLLVNHEFIDDDISDNECNVNLNSGIDCLEFANLDVDDSDSE</sequence>
<dbReference type="Gene3D" id="1.10.510.10">
    <property type="entry name" value="Transferase(Phosphotransferase) domain 1"/>
    <property type="match status" value="1"/>
</dbReference>
<accession>A0A8E0KGK4</accession>
<dbReference type="InterPro" id="IPR011009">
    <property type="entry name" value="Kinase-like_dom_sf"/>
</dbReference>
<proteinExistence type="predicted"/>
<evidence type="ECO:0000313" key="1">
    <source>
        <dbReference type="EMBL" id="FAA04043.1"/>
    </source>
</evidence>
<dbReference type="Pfam" id="PF07387">
    <property type="entry name" value="Seadorna_VP7"/>
    <property type="match status" value="1"/>
</dbReference>
<dbReference type="SUPFAM" id="SSF56112">
    <property type="entry name" value="Protein kinase-like (PK-like)"/>
    <property type="match status" value="1"/>
</dbReference>
<dbReference type="EMBL" id="BR001727">
    <property type="protein sequence ID" value="FAA04043.1"/>
    <property type="molecule type" value="Genomic_RNA"/>
</dbReference>
<reference evidence="1" key="1">
    <citation type="journal article" date="2021" name="MBio">
        <title>Hidden Viral Sequences in Public Sequencing Data and Warning for Future Emerging Diseases.</title>
        <authorList>
            <person name="Kawasaki J."/>
            <person name="Kojima S."/>
            <person name="Tomonaga K."/>
            <person name="Horie M."/>
        </authorList>
    </citation>
    <scope>NUCLEOTIDE SEQUENCE</scope>
    <source>
        <strain evidence="1">Rat/2019/395</strain>
    </source>
</reference>
<protein>
    <submittedName>
        <fullName evidence="1">VP7 protein</fullName>
    </submittedName>
</protein>
<organism evidence="1">
    <name type="scientific">Kadipiro virus</name>
    <dbReference type="NCBI Taxonomy" id="104580"/>
    <lineage>
        <taxon>Viruses</taxon>
        <taxon>Riboviria</taxon>
        <taxon>Orthornavirae</taxon>
        <taxon>Duplornaviricota</taxon>
        <taxon>Resentoviricetes</taxon>
        <taxon>Reovirales</taxon>
        <taxon>Sedoreoviridae</taxon>
        <taxon>Seadornavirus</taxon>
        <taxon>Seadornavirus kadipiroense</taxon>
    </lineage>
</organism>